<organism evidence="1 2">
    <name type="scientific">Ascidiaceihabitans donghaensis</name>
    <dbReference type="NCBI Taxonomy" id="1510460"/>
    <lineage>
        <taxon>Bacteria</taxon>
        <taxon>Pseudomonadati</taxon>
        <taxon>Pseudomonadota</taxon>
        <taxon>Alphaproteobacteria</taxon>
        <taxon>Rhodobacterales</taxon>
        <taxon>Paracoccaceae</taxon>
        <taxon>Ascidiaceihabitans</taxon>
    </lineage>
</organism>
<reference evidence="1 2" key="1">
    <citation type="submission" date="2018-03" db="EMBL/GenBank/DDBJ databases">
        <authorList>
            <person name="Keele B.F."/>
        </authorList>
    </citation>
    <scope>NUCLEOTIDE SEQUENCE [LARGE SCALE GENOMIC DNA]</scope>
    <source>
        <strain evidence="1 2">CECT 8599</strain>
    </source>
</reference>
<dbReference type="Proteomes" id="UP000244880">
    <property type="component" value="Unassembled WGS sequence"/>
</dbReference>
<evidence type="ECO:0000313" key="2">
    <source>
        <dbReference type="Proteomes" id="UP000244880"/>
    </source>
</evidence>
<evidence type="ECO:0000313" key="1">
    <source>
        <dbReference type="EMBL" id="SPH22551.1"/>
    </source>
</evidence>
<dbReference type="EMBL" id="OMOR01000001">
    <property type="protein sequence ID" value="SPH22551.1"/>
    <property type="molecule type" value="Genomic_DNA"/>
</dbReference>
<sequence>MPLQPDVTRLCFIGDSQLGCLQSALKEGLTNVPNGMDVEFWGATGPAFRDIYLSDGAMCATGTAKDMATTINAKGRDRIAPGDFDTLVFYGARLRMTDFFGPLLDWAHTHGDLPSRRVLQTSAEEFVVETRAFRMAQAFAREGDRVLFVPGPLTTEGVVDLRKKQRVLHHYPGAIHGTVQWRDRLWSALEDVSASAGIELIRQPEDTITKGMLTKNEYACANAQETEDTGHKSPAFAARWMQEVWPHLEQKVKAA</sequence>
<evidence type="ECO:0008006" key="3">
    <source>
        <dbReference type="Google" id="ProtNLM"/>
    </source>
</evidence>
<proteinExistence type="predicted"/>
<dbReference type="RefSeq" id="WP_108829480.1">
    <property type="nucleotide sequence ID" value="NZ_OMOR01000001.1"/>
</dbReference>
<name>A0A2R8BHJ4_9RHOB</name>
<dbReference type="OrthoDB" id="7687731at2"/>
<dbReference type="AlphaFoldDB" id="A0A2R8BHJ4"/>
<accession>A0A2R8BHJ4</accession>
<gene>
    <name evidence="1" type="ORF">ASD8599_03294</name>
</gene>
<keyword evidence="2" id="KW-1185">Reference proteome</keyword>
<protein>
    <recommendedName>
        <fullName evidence="3">SGNH domain-containing protein</fullName>
    </recommendedName>
</protein>